<feature type="binding site" evidence="8">
    <location>
        <position position="262"/>
    </location>
    <ligand>
        <name>ATP</name>
        <dbReference type="ChEBI" id="CHEBI:30616"/>
    </ligand>
</feature>
<feature type="region of interest" description="Domain I, interacts with DnaA modulators" evidence="8">
    <location>
        <begin position="1"/>
        <end position="164"/>
    </location>
</feature>
<feature type="region of interest" description="Domain III, AAA+ region" evidence="8">
    <location>
        <begin position="214"/>
        <end position="430"/>
    </location>
</feature>
<dbReference type="Gene3D" id="1.10.8.60">
    <property type="match status" value="1"/>
</dbReference>
<reference evidence="15 16" key="1">
    <citation type="submission" date="2014-12" db="EMBL/GenBank/DDBJ databases">
        <title>Genome sequence of Morococcus cerebrosus.</title>
        <authorList>
            <person name="Shin S.-K."/>
            <person name="Yi H."/>
        </authorList>
    </citation>
    <scope>NUCLEOTIDE SEQUENCE [LARGE SCALE GENOMIC DNA]</scope>
    <source>
        <strain evidence="15 16">CIP 81.93</strain>
    </source>
</reference>
<keyword evidence="7 8" id="KW-0238">DNA-binding</keyword>
<proteinExistence type="inferred from homology"/>
<evidence type="ECO:0000256" key="11">
    <source>
        <dbReference type="RuleBase" id="RU004227"/>
    </source>
</evidence>
<comment type="similarity">
    <text evidence="1 8 11">Belongs to the DnaA family.</text>
</comment>
<comment type="domain">
    <text evidence="8">Domain I is involved in oligomerization and binding regulators, domain II is flexibile and of varying length in different bacteria, domain III forms the AAA+ region, while domain IV binds dsDNA.</text>
</comment>
<comment type="caution">
    <text evidence="8">Lacks conserved residue(s) required for the propagation of feature annotation.</text>
</comment>
<dbReference type="NCBIfam" id="TIGR00362">
    <property type="entry name" value="DnaA"/>
    <property type="match status" value="1"/>
</dbReference>
<dbReference type="InterPro" id="IPR013317">
    <property type="entry name" value="DnaA_dom"/>
</dbReference>
<evidence type="ECO:0000256" key="6">
    <source>
        <dbReference type="ARBA" id="ARBA00023121"/>
    </source>
</evidence>
<dbReference type="InterPro" id="IPR018312">
    <property type="entry name" value="Chromosome_initiator_DnaA_CS"/>
</dbReference>
<feature type="domain" description="AAA+ ATPase" evidence="13">
    <location>
        <begin position="247"/>
        <end position="377"/>
    </location>
</feature>
<dbReference type="Gene3D" id="3.30.300.180">
    <property type="match status" value="1"/>
</dbReference>
<dbReference type="CDD" id="cd00009">
    <property type="entry name" value="AAA"/>
    <property type="match status" value="1"/>
</dbReference>
<dbReference type="SUPFAM" id="SSF48295">
    <property type="entry name" value="TrpR-like"/>
    <property type="match status" value="1"/>
</dbReference>
<evidence type="ECO:0000313" key="16">
    <source>
        <dbReference type="Proteomes" id="UP000031390"/>
    </source>
</evidence>
<evidence type="ECO:0000256" key="2">
    <source>
        <dbReference type="ARBA" id="ARBA00022490"/>
    </source>
</evidence>
<evidence type="ECO:0000259" key="14">
    <source>
        <dbReference type="SMART" id="SM00760"/>
    </source>
</evidence>
<dbReference type="GO" id="GO:0003688">
    <property type="term" value="F:DNA replication origin binding"/>
    <property type="evidence" value="ECO:0007669"/>
    <property type="project" value="UniProtKB-UniRule"/>
</dbReference>
<dbReference type="InterPro" id="IPR038454">
    <property type="entry name" value="DnaA_N_sf"/>
</dbReference>
<feature type="compositionally biased region" description="Polar residues" evidence="12">
    <location>
        <begin position="146"/>
        <end position="155"/>
    </location>
</feature>
<dbReference type="Pfam" id="PF08299">
    <property type="entry name" value="Bac_DnaA_C"/>
    <property type="match status" value="1"/>
</dbReference>
<organism evidence="15 16">
    <name type="scientific">Morococcus cerebrosus</name>
    <dbReference type="NCBI Taxonomy" id="1056807"/>
    <lineage>
        <taxon>Bacteria</taxon>
        <taxon>Pseudomonadati</taxon>
        <taxon>Pseudomonadota</taxon>
        <taxon>Betaproteobacteria</taxon>
        <taxon>Neisseriales</taxon>
        <taxon>Neisseriaceae</taxon>
        <taxon>Morococcus</taxon>
    </lineage>
</organism>
<gene>
    <name evidence="8" type="primary">dnaA</name>
    <name evidence="15" type="ORF">MCC93_07750</name>
</gene>
<evidence type="ECO:0000256" key="7">
    <source>
        <dbReference type="ARBA" id="ARBA00023125"/>
    </source>
</evidence>
<dbReference type="Pfam" id="PF00308">
    <property type="entry name" value="Bac_DnaA"/>
    <property type="match status" value="1"/>
</dbReference>
<feature type="domain" description="Chromosomal replication initiator DnaA C-terminal" evidence="14">
    <location>
        <begin position="459"/>
        <end position="528"/>
    </location>
</feature>
<keyword evidence="2 8" id="KW-0963">Cytoplasm</keyword>
<feature type="region of interest" description="Domain IV, binds dsDNA" evidence="8">
    <location>
        <begin position="431"/>
        <end position="551"/>
    </location>
</feature>
<feature type="region of interest" description="Disordered" evidence="12">
    <location>
        <begin position="179"/>
        <end position="211"/>
    </location>
</feature>
<dbReference type="SMART" id="SM00382">
    <property type="entry name" value="AAA"/>
    <property type="match status" value="1"/>
</dbReference>
<evidence type="ECO:0000256" key="4">
    <source>
        <dbReference type="ARBA" id="ARBA00022741"/>
    </source>
</evidence>
<keyword evidence="5 8" id="KW-0067">ATP-binding</keyword>
<dbReference type="GO" id="GO:0008289">
    <property type="term" value="F:lipid binding"/>
    <property type="evidence" value="ECO:0007669"/>
    <property type="project" value="UniProtKB-KW"/>
</dbReference>
<comment type="subcellular location">
    <subcellularLocation>
        <location evidence="8">Cytoplasm</location>
    </subcellularLocation>
</comment>
<dbReference type="GO" id="GO:0006270">
    <property type="term" value="P:DNA replication initiation"/>
    <property type="evidence" value="ECO:0007669"/>
    <property type="project" value="UniProtKB-UniRule"/>
</dbReference>
<dbReference type="FunFam" id="1.10.8.60:FF:000003">
    <property type="entry name" value="Chromosomal replication initiator protein DnaA"/>
    <property type="match status" value="1"/>
</dbReference>
<dbReference type="GO" id="GO:0005524">
    <property type="term" value="F:ATP binding"/>
    <property type="evidence" value="ECO:0007669"/>
    <property type="project" value="UniProtKB-UniRule"/>
</dbReference>
<dbReference type="FunFam" id="3.40.50.300:FF:000668">
    <property type="entry name" value="Chromosomal replication initiator protein DnaA"/>
    <property type="match status" value="1"/>
</dbReference>
<feature type="binding site" evidence="8">
    <location>
        <position position="260"/>
    </location>
    <ligand>
        <name>ATP</name>
        <dbReference type="ChEBI" id="CHEBI:30616"/>
    </ligand>
</feature>
<dbReference type="GO" id="GO:0005886">
    <property type="term" value="C:plasma membrane"/>
    <property type="evidence" value="ECO:0007669"/>
    <property type="project" value="TreeGrafter"/>
</dbReference>
<dbReference type="CDD" id="cd06571">
    <property type="entry name" value="Bac_DnaA_C"/>
    <property type="match status" value="1"/>
</dbReference>
<dbReference type="Gene3D" id="1.10.1750.10">
    <property type="match status" value="1"/>
</dbReference>
<dbReference type="GO" id="GO:0005737">
    <property type="term" value="C:cytoplasm"/>
    <property type="evidence" value="ECO:0007669"/>
    <property type="project" value="UniProtKB-SubCell"/>
</dbReference>
<feature type="compositionally biased region" description="Basic and acidic residues" evidence="12">
    <location>
        <begin position="197"/>
        <end position="210"/>
    </location>
</feature>
<dbReference type="InterPro" id="IPR027417">
    <property type="entry name" value="P-loop_NTPase"/>
</dbReference>
<evidence type="ECO:0000256" key="12">
    <source>
        <dbReference type="SAM" id="MobiDB-lite"/>
    </source>
</evidence>
<evidence type="ECO:0000256" key="9">
    <source>
        <dbReference type="NCBIfam" id="TIGR00362"/>
    </source>
</evidence>
<dbReference type="PANTHER" id="PTHR30050:SF2">
    <property type="entry name" value="CHROMOSOMAL REPLICATION INITIATOR PROTEIN DNAA"/>
    <property type="match status" value="1"/>
</dbReference>
<feature type="region of interest" description="Disordered" evidence="12">
    <location>
        <begin position="139"/>
        <end position="162"/>
    </location>
</feature>
<comment type="function">
    <text evidence="8 10">Plays an essential role in the initiation and regulation of chromosomal replication. ATP-DnaA binds to the origin of replication (oriC) to initiate formation of the DNA replication initiation complex once per cell cycle. Binds the DnaA box (a 9 base pair repeat at the origin) and separates the double-stranded (ds)DNA. Forms a right-handed helical filament on oriC DNA; dsDNA binds to the exterior of the filament while single-stranded (ss)DNA is stabiized in the filament's interior. The ATP-DnaA-oriC complex binds and stabilizes one strand of the AT-rich DNA unwinding element (DUE), permitting loading of DNA polymerase. After initiation quickly degrades to an ADP-DnaA complex that is not apt for DNA replication. Binds acidic phospholipids.</text>
</comment>
<dbReference type="PATRIC" id="fig|1056807.3.peg.746"/>
<dbReference type="SUPFAM" id="SSF52540">
    <property type="entry name" value="P-loop containing nucleoside triphosphate hydrolases"/>
    <property type="match status" value="1"/>
</dbReference>
<dbReference type="PROSITE" id="PS01008">
    <property type="entry name" value="DNAA"/>
    <property type="match status" value="1"/>
</dbReference>
<feature type="binding site" evidence="8">
    <location>
        <position position="261"/>
    </location>
    <ligand>
        <name>ATP</name>
        <dbReference type="ChEBI" id="CHEBI:30616"/>
    </ligand>
</feature>
<feature type="compositionally biased region" description="Low complexity" evidence="12">
    <location>
        <begin position="183"/>
        <end position="196"/>
    </location>
</feature>
<dbReference type="Pfam" id="PF11638">
    <property type="entry name" value="DnaA_N"/>
    <property type="match status" value="1"/>
</dbReference>
<evidence type="ECO:0000256" key="3">
    <source>
        <dbReference type="ARBA" id="ARBA00022705"/>
    </source>
</evidence>
<dbReference type="InterPro" id="IPR001957">
    <property type="entry name" value="Chromosome_initiator_DnaA"/>
</dbReference>
<keyword evidence="4 8" id="KW-0547">Nucleotide-binding</keyword>
<dbReference type="GO" id="GO:0006275">
    <property type="term" value="P:regulation of DNA replication"/>
    <property type="evidence" value="ECO:0007669"/>
    <property type="project" value="UniProtKB-UniRule"/>
</dbReference>
<dbReference type="Gene3D" id="3.40.50.300">
    <property type="entry name" value="P-loop containing nucleotide triphosphate hydrolases"/>
    <property type="match status" value="1"/>
</dbReference>
<evidence type="ECO:0000259" key="13">
    <source>
        <dbReference type="SMART" id="SM00382"/>
    </source>
</evidence>
<evidence type="ECO:0000313" key="15">
    <source>
        <dbReference type="EMBL" id="KIC10204.1"/>
    </source>
</evidence>
<comment type="caution">
    <text evidence="15">The sequence shown here is derived from an EMBL/GenBank/DDBJ whole genome shotgun (WGS) entry which is preliminary data.</text>
</comment>
<dbReference type="HAMAP" id="MF_00377">
    <property type="entry name" value="DnaA_bact"/>
    <property type="match status" value="1"/>
</dbReference>
<dbReference type="InterPro" id="IPR020591">
    <property type="entry name" value="Chromosome_initiator_DnaA-like"/>
</dbReference>
<dbReference type="InterPro" id="IPR013159">
    <property type="entry name" value="DnaA_C"/>
</dbReference>
<dbReference type="EMBL" id="JUFZ01000030">
    <property type="protein sequence ID" value="KIC10204.1"/>
    <property type="molecule type" value="Genomic_DNA"/>
</dbReference>
<dbReference type="PANTHER" id="PTHR30050">
    <property type="entry name" value="CHROMOSOMAL REPLICATION INITIATOR PROTEIN DNAA"/>
    <property type="match status" value="1"/>
</dbReference>
<evidence type="ECO:0000256" key="8">
    <source>
        <dbReference type="HAMAP-Rule" id="MF_00377"/>
    </source>
</evidence>
<dbReference type="InterPro" id="IPR003593">
    <property type="entry name" value="AAA+_ATPase"/>
</dbReference>
<dbReference type="AlphaFoldDB" id="A0A0C1EDQ1"/>
<protein>
    <recommendedName>
        <fullName evidence="8 9">Chromosomal replication initiator protein DnaA</fullName>
    </recommendedName>
</protein>
<evidence type="ECO:0000256" key="5">
    <source>
        <dbReference type="ARBA" id="ARBA00022840"/>
    </source>
</evidence>
<evidence type="ECO:0000256" key="10">
    <source>
        <dbReference type="RuleBase" id="RU000577"/>
    </source>
</evidence>
<evidence type="ECO:0000256" key="1">
    <source>
        <dbReference type="ARBA" id="ARBA00006583"/>
    </source>
</evidence>
<dbReference type="InterPro" id="IPR024633">
    <property type="entry name" value="DnaA_N_dom"/>
</dbReference>
<comment type="subunit">
    <text evidence="8">Oligomerizes as a right-handed, spiral filament on DNA at oriC.</text>
</comment>
<sequence length="551" mass="61818">MRHFFRRAETAFSKAAISDGFSPFLSNDFHDSSLFMTLAEFWPQCLRRLHDILPAGQFAQWIAPLTVGEENGVWVIYGKNQFACNMLKSQFAAKIEVVRAELAPQQAAFAFKAGAGQHYEMAENAGTVAPEQAVLTEEMPKADAQESFSDGTSSENSDKPSVAKTAADILAQRMKNLPHENKQPAAAPAESKAVAKAKTEAQRDAEEARYEQTNLSRDYTFDTLVEGKGNRLAAAAAQAIAENPGQGYNPFFLYGSTGLGKTHLVQAIGNELLKNRPDAKVRYMHSDDYIRSFMKAVRNNTYDVFKQQYKQYDLLIIDDIQFIKGKDRTMEEFFYLYNHFHNEKKQLILTCDVLPAKIEGMDDRLKSRFSWGLTLELEPPELEMRVAILQKKAEAAGISIEDEAALFVANLIRSNVRELEGAFNRVSASSRFMNRPVIDMDLARTALQDIIAEKHKIITADTIIDATAKYYRIKISDILGKKRTRNIARPRQVAMSLTKELTTLSLPSIGDAFGGRDHTTVMHGVKAVAKLREEDPELAQDYEKLLILIQN</sequence>
<dbReference type="Proteomes" id="UP000031390">
    <property type="component" value="Unassembled WGS sequence"/>
</dbReference>
<dbReference type="InterPro" id="IPR010921">
    <property type="entry name" value="Trp_repressor/repl_initiator"/>
</dbReference>
<dbReference type="PRINTS" id="PR00051">
    <property type="entry name" value="DNAA"/>
</dbReference>
<feature type="binding site" evidence="8">
    <location>
        <position position="258"/>
    </location>
    <ligand>
        <name>ATP</name>
        <dbReference type="ChEBI" id="CHEBI:30616"/>
    </ligand>
</feature>
<accession>A0A0C1EDQ1</accession>
<keyword evidence="6 8" id="KW-0446">Lipid-binding</keyword>
<name>A0A0C1EDQ1_9NEIS</name>
<dbReference type="SMART" id="SM00760">
    <property type="entry name" value="Bac_DnaA_C"/>
    <property type="match status" value="1"/>
</dbReference>
<keyword evidence="3 8" id="KW-0235">DNA replication</keyword>